<gene>
    <name evidence="2" type="ORF">TTHERM_00343610</name>
</gene>
<name>I7M1Z2_TETTS</name>
<sequence length="1028" mass="121862">MQKKQEIQIQSDNIRDKNDSISLDEQQLYNLPQRQKLLLSEQYHSIRNQLSIQKQNQYTQKAQKLVDGIDKVLESDLYSWEEEKQWKFNLPKTVFEGDQSPIKFFQPELVYGNQDMNRLTLQQMISIEQSGKFIVSGKNEESSKVWKVSPWIVRGQNYINECYYSGLSRSYYQLLQIKKRLGWKYAQNQFLGYKLFRPNFFNGLIGISCVFTKLASITIGTQQLNIQGKDQILNEIARERKKETIKMYQPEIKTSFFEYFRIKNDEVFYDEISNQFYQNLKSVKEQLESQNRIEDFNTLQKAFEMAANELEKSRLSELEKMNVEEKEALHKIFNEKQELLFSMILSSKYIKDKQVQEHFIELIKVTQITENHYFKLENDLKEYAKQEQNNLSDKHPIKSKVFSWIEHQINEFMTAKRAELQIECNAQIIKELEDNNLHSYANQFRRYTEFQQNQDAIYEQNYERIQKIKDEPSRVFKTFEQNKKPYKILSDVSYLGETYYFFDEAKTHLTPTSFLGWRLALLFTRYKAWTKNVYNILIDNMINGELGLKALFKTKPFPRDYNLDIKTGQLQEKLVDPYIYSLKESLNSIKQSLRDFEAQPDRGIIGKSISRVFKQIECLIRLALTASFIGIGMPVGIMINTTLSFLLAVTSWAWIPACLVLRQIFNMLIFDLDYPHSIDSRRQNDQRVISSQFFPLPAVVFDMFVDYLEVSISLASAFIIHPALSTFNFAITALRRAGQSLSDDIMCLIISLIGRQPEIDTFLAWKVGKAGDEQQQIYSMNIEDVQFLVRARLEEIELEEYQSRLLNKINEPSFIFDNLSKNLFQFYDLRQPDNRIIISSIEMYIQILQKQIEERKKNYPLLPKCNIKFTDEELQKLFFQSQNLVQSFVEPRKMDWVFQKFEIKQNDYKKLTEMVLIDIFEDSEILYPISEADKRIQIKTEKRSNFDSIYNSIISKSGIYSQNQIRFQKYKNNFLFPFIGPKEVQQNFDKKQINYSTILNPACEAFYFDHKDYEEIVLPKNDYQNDKN</sequence>
<dbReference type="HOGENOM" id="CLU_293986_0_0_1"/>
<feature type="coiled-coil region" evidence="1">
    <location>
        <begin position="308"/>
        <end position="335"/>
    </location>
</feature>
<proteinExistence type="predicted"/>
<organism evidence="2 3">
    <name type="scientific">Tetrahymena thermophila (strain SB210)</name>
    <dbReference type="NCBI Taxonomy" id="312017"/>
    <lineage>
        <taxon>Eukaryota</taxon>
        <taxon>Sar</taxon>
        <taxon>Alveolata</taxon>
        <taxon>Ciliophora</taxon>
        <taxon>Intramacronucleata</taxon>
        <taxon>Oligohymenophorea</taxon>
        <taxon>Hymenostomatida</taxon>
        <taxon>Tetrahymenina</taxon>
        <taxon>Tetrahymenidae</taxon>
        <taxon>Tetrahymena</taxon>
    </lineage>
</organism>
<reference evidence="3" key="1">
    <citation type="journal article" date="2006" name="PLoS Biol.">
        <title>Macronuclear genome sequence of the ciliate Tetrahymena thermophila, a model eukaryote.</title>
        <authorList>
            <person name="Eisen J.A."/>
            <person name="Coyne R.S."/>
            <person name="Wu M."/>
            <person name="Wu D."/>
            <person name="Thiagarajan M."/>
            <person name="Wortman J.R."/>
            <person name="Badger J.H."/>
            <person name="Ren Q."/>
            <person name="Amedeo P."/>
            <person name="Jones K.M."/>
            <person name="Tallon L.J."/>
            <person name="Delcher A.L."/>
            <person name="Salzberg S.L."/>
            <person name="Silva J.C."/>
            <person name="Haas B.J."/>
            <person name="Majoros W.H."/>
            <person name="Farzad M."/>
            <person name="Carlton J.M."/>
            <person name="Smith R.K. Jr."/>
            <person name="Garg J."/>
            <person name="Pearlman R.E."/>
            <person name="Karrer K.M."/>
            <person name="Sun L."/>
            <person name="Manning G."/>
            <person name="Elde N.C."/>
            <person name="Turkewitz A.P."/>
            <person name="Asai D.J."/>
            <person name="Wilkes D.E."/>
            <person name="Wang Y."/>
            <person name="Cai H."/>
            <person name="Collins K."/>
            <person name="Stewart B.A."/>
            <person name="Lee S.R."/>
            <person name="Wilamowska K."/>
            <person name="Weinberg Z."/>
            <person name="Ruzzo W.L."/>
            <person name="Wloga D."/>
            <person name="Gaertig J."/>
            <person name="Frankel J."/>
            <person name="Tsao C.-C."/>
            <person name="Gorovsky M.A."/>
            <person name="Keeling P.J."/>
            <person name="Waller R.F."/>
            <person name="Patron N.J."/>
            <person name="Cherry J.M."/>
            <person name="Stover N.A."/>
            <person name="Krieger C.J."/>
            <person name="del Toro C."/>
            <person name="Ryder H.F."/>
            <person name="Williamson S.C."/>
            <person name="Barbeau R.A."/>
            <person name="Hamilton E.P."/>
            <person name="Orias E."/>
        </authorList>
    </citation>
    <scope>NUCLEOTIDE SEQUENCE [LARGE SCALE GENOMIC DNA]</scope>
    <source>
        <strain evidence="3">SB210</strain>
    </source>
</reference>
<evidence type="ECO:0000256" key="1">
    <source>
        <dbReference type="SAM" id="Coils"/>
    </source>
</evidence>
<dbReference type="RefSeq" id="XP_001018407.1">
    <property type="nucleotide sequence ID" value="XM_001018407.1"/>
</dbReference>
<keyword evidence="3" id="KW-1185">Reference proteome</keyword>
<dbReference type="GeneID" id="7839067"/>
<dbReference type="PANTHER" id="PTHR37686">
    <property type="entry name" value="LD36006P"/>
    <property type="match status" value="1"/>
</dbReference>
<evidence type="ECO:0000313" key="2">
    <source>
        <dbReference type="EMBL" id="EAR98162.1"/>
    </source>
</evidence>
<evidence type="ECO:0000313" key="3">
    <source>
        <dbReference type="Proteomes" id="UP000009168"/>
    </source>
</evidence>
<dbReference type="Proteomes" id="UP000009168">
    <property type="component" value="Unassembled WGS sequence"/>
</dbReference>
<dbReference type="AlphaFoldDB" id="I7M1Z2"/>
<keyword evidence="2" id="KW-0472">Membrane</keyword>
<dbReference type="PANTHER" id="PTHR37686:SF1">
    <property type="entry name" value="LD36006P"/>
    <property type="match status" value="1"/>
</dbReference>
<dbReference type="Pfam" id="PF25228">
    <property type="entry name" value="Lips"/>
    <property type="match status" value="1"/>
</dbReference>
<dbReference type="OrthoDB" id="10003277at2759"/>
<dbReference type="STRING" id="312017.I7M1Z2"/>
<dbReference type="InParanoid" id="I7M1Z2"/>
<dbReference type="KEGG" id="tet:TTHERM_00343610"/>
<keyword evidence="1" id="KW-0175">Coiled coil</keyword>
<protein>
    <submittedName>
        <fullName evidence="2">Transmembrane protein, putative</fullName>
    </submittedName>
</protein>
<accession>I7M1Z2</accession>
<dbReference type="EMBL" id="GG662654">
    <property type="protein sequence ID" value="EAR98162.1"/>
    <property type="molecule type" value="Genomic_DNA"/>
</dbReference>
<dbReference type="eggNOG" id="ENOG502QS0F">
    <property type="taxonomic scope" value="Eukaryota"/>
</dbReference>
<keyword evidence="2" id="KW-0812">Transmembrane</keyword>
<dbReference type="InterPro" id="IPR057435">
    <property type="entry name" value="Lips"/>
</dbReference>